<comment type="caution">
    <text evidence="2">The sequence shown here is derived from an EMBL/GenBank/DDBJ whole genome shotgun (WGS) entry which is preliminary data.</text>
</comment>
<keyword evidence="1" id="KW-1133">Transmembrane helix</keyword>
<accession>A0A1T3CDK7</accession>
<feature type="transmembrane region" description="Helical" evidence="1">
    <location>
        <begin position="146"/>
        <end position="173"/>
    </location>
</feature>
<dbReference type="AlphaFoldDB" id="A0A1T3CDK7"/>
<keyword evidence="1" id="KW-0812">Transmembrane</keyword>
<proteinExistence type="predicted"/>
<name>A0A1T3CDK7_9HYPO</name>
<feature type="transmembrane region" description="Helical" evidence="1">
    <location>
        <begin position="46"/>
        <end position="66"/>
    </location>
</feature>
<keyword evidence="1" id="KW-0472">Membrane</keyword>
<sequence>MTRGYCPSAYGIVQMVARAVGWMTSVTTLVILAFIINQWADKGGAIAAGLVGSAIAILNDSWIVVAKLDRALGFNPLSPARALLHDLFALAISLGGIVMIIFSRYTYQADGFAALESDSSPQITGSAGETDVISREGFSQNKMLSVAVWMLTAVVIWRFIFIVWGGFECFFEFRHIHHTRPRRRERREMIQV</sequence>
<evidence type="ECO:0000256" key="1">
    <source>
        <dbReference type="SAM" id="Phobius"/>
    </source>
</evidence>
<dbReference type="OrthoDB" id="4940254at2759"/>
<organism evidence="2 3">
    <name type="scientific">Trichoderma guizhouense</name>
    <dbReference type="NCBI Taxonomy" id="1491466"/>
    <lineage>
        <taxon>Eukaryota</taxon>
        <taxon>Fungi</taxon>
        <taxon>Dikarya</taxon>
        <taxon>Ascomycota</taxon>
        <taxon>Pezizomycotina</taxon>
        <taxon>Sordariomycetes</taxon>
        <taxon>Hypocreomycetidae</taxon>
        <taxon>Hypocreales</taxon>
        <taxon>Hypocreaceae</taxon>
        <taxon>Trichoderma</taxon>
    </lineage>
</organism>
<evidence type="ECO:0000313" key="2">
    <source>
        <dbReference type="EMBL" id="OPB39180.1"/>
    </source>
</evidence>
<feature type="transmembrane region" description="Helical" evidence="1">
    <location>
        <begin position="87"/>
        <end position="107"/>
    </location>
</feature>
<dbReference type="EMBL" id="LVVK01000019">
    <property type="protein sequence ID" value="OPB39180.1"/>
    <property type="molecule type" value="Genomic_DNA"/>
</dbReference>
<reference evidence="2 3" key="1">
    <citation type="submission" date="2016-04" db="EMBL/GenBank/DDBJ databases">
        <title>Multiple horizontal gene transfer events from other fungi enriched the ability of the initially mycotrophic fungus Trichoderma (Ascomycota) to feed on dead plant biomass.</title>
        <authorList>
            <person name="Atanasova L."/>
            <person name="Chenthamara K."/>
            <person name="Zhang J."/>
            <person name="Grujic M."/>
            <person name="Henrissat B."/>
            <person name="Kuo A."/>
            <person name="Aertz A."/>
            <person name="Salamov A."/>
            <person name="Lipzen A."/>
            <person name="Labutti K."/>
            <person name="Barry K."/>
            <person name="Miao Y."/>
            <person name="Rahimi M.J."/>
            <person name="Shen Q."/>
            <person name="Grigoriev I.V."/>
            <person name="Kubicek C.P."/>
            <person name="Druzhinina I.S."/>
        </authorList>
    </citation>
    <scope>NUCLEOTIDE SEQUENCE [LARGE SCALE GENOMIC DNA]</scope>
    <source>
        <strain evidence="2 3">NJAU 4742</strain>
    </source>
</reference>
<gene>
    <name evidence="2" type="ORF">A0O28_0048860</name>
</gene>
<keyword evidence="3" id="KW-1185">Reference proteome</keyword>
<protein>
    <submittedName>
        <fullName evidence="2">Uncharacterized protein</fullName>
    </submittedName>
</protein>
<evidence type="ECO:0000313" key="3">
    <source>
        <dbReference type="Proteomes" id="UP000191004"/>
    </source>
</evidence>
<dbReference type="Proteomes" id="UP000191004">
    <property type="component" value="Unassembled WGS sequence"/>
</dbReference>
<feature type="transmembrane region" description="Helical" evidence="1">
    <location>
        <begin position="20"/>
        <end position="40"/>
    </location>
</feature>